<evidence type="ECO:0000313" key="11">
    <source>
        <dbReference type="EMBL" id="ATZ57182.1"/>
    </source>
</evidence>
<comment type="similarity">
    <text evidence="2 7">Belongs to the major facilitator superfamily. Sugar transporter (TC 2.A.1.1) family.</text>
</comment>
<dbReference type="SUPFAM" id="SSF103473">
    <property type="entry name" value="MFS general substrate transporter"/>
    <property type="match status" value="1"/>
</dbReference>
<feature type="transmembrane region" description="Helical" evidence="9">
    <location>
        <begin position="341"/>
        <end position="361"/>
    </location>
</feature>
<keyword evidence="4 9" id="KW-0812">Transmembrane</keyword>
<reference evidence="11 12" key="3">
    <citation type="journal article" date="2017" name="Mol. Plant Pathol.">
        <title>A gapless genome sequence of the fungus Botrytis cinerea.</title>
        <authorList>
            <person name="Van Kan J.A."/>
            <person name="Stassen J.H."/>
            <person name="Mosbach A."/>
            <person name="Van Der Lee T.A."/>
            <person name="Faino L."/>
            <person name="Farmer A.D."/>
            <person name="Papasotiriou D.G."/>
            <person name="Zhou S."/>
            <person name="Seidl M.F."/>
            <person name="Cottam E."/>
            <person name="Edel D."/>
            <person name="Hahn M."/>
            <person name="Schwartz D.C."/>
            <person name="Dietrich R.A."/>
            <person name="Widdison S."/>
            <person name="Scalliet G."/>
        </authorList>
    </citation>
    <scope>NUCLEOTIDE SEQUENCE [LARGE SCALE GENOMIC DNA]</scope>
    <source>
        <strain evidence="11 12">B05.10</strain>
    </source>
</reference>
<dbReference type="GeneID" id="5429981"/>
<dbReference type="EMBL" id="CP009818">
    <property type="protein sequence ID" value="ATZ57182.1"/>
    <property type="molecule type" value="Genomic_DNA"/>
</dbReference>
<evidence type="ECO:0000256" key="7">
    <source>
        <dbReference type="RuleBase" id="RU003346"/>
    </source>
</evidence>
<keyword evidence="12" id="KW-1185">Reference proteome</keyword>
<evidence type="ECO:0000256" key="9">
    <source>
        <dbReference type="SAM" id="Phobius"/>
    </source>
</evidence>
<gene>
    <name evidence="11" type="ORF">BCIN_14g03450</name>
</gene>
<feature type="domain" description="Major facilitator superfamily (MFS) profile" evidence="10">
    <location>
        <begin position="30"/>
        <end position="492"/>
    </location>
</feature>
<feature type="transmembrane region" description="Helical" evidence="9">
    <location>
        <begin position="303"/>
        <end position="325"/>
    </location>
</feature>
<dbReference type="KEGG" id="bfu:BCIN_14g03450"/>
<evidence type="ECO:0000313" key="12">
    <source>
        <dbReference type="Proteomes" id="UP000001798"/>
    </source>
</evidence>
<dbReference type="OrthoDB" id="6133115at2759"/>
<name>A0A384K347_BOTFB</name>
<dbReference type="PANTHER" id="PTHR48022">
    <property type="entry name" value="PLASTIDIC GLUCOSE TRANSPORTER 4"/>
    <property type="match status" value="1"/>
</dbReference>
<accession>A0A384K347</accession>
<reference evidence="11 12" key="2">
    <citation type="journal article" date="2012" name="Eukaryot. Cell">
        <title>Genome update of Botrytis cinerea strains B05.10 and T4.</title>
        <authorList>
            <person name="Staats M."/>
            <person name="van Kan J.A."/>
        </authorList>
    </citation>
    <scope>NUCLEOTIDE SEQUENCE [LARGE SCALE GENOMIC DNA]</scope>
    <source>
        <strain evidence="11 12">B05.10</strain>
    </source>
</reference>
<feature type="transmembrane region" description="Helical" evidence="9">
    <location>
        <begin position="166"/>
        <end position="184"/>
    </location>
</feature>
<evidence type="ECO:0000256" key="3">
    <source>
        <dbReference type="ARBA" id="ARBA00022448"/>
    </source>
</evidence>
<dbReference type="NCBIfam" id="TIGR00879">
    <property type="entry name" value="SP"/>
    <property type="match status" value="1"/>
</dbReference>
<feature type="transmembrane region" description="Helical" evidence="9">
    <location>
        <begin position="471"/>
        <end position="488"/>
    </location>
</feature>
<evidence type="ECO:0000256" key="4">
    <source>
        <dbReference type="ARBA" id="ARBA00022692"/>
    </source>
</evidence>
<feature type="region of interest" description="Disordered" evidence="8">
    <location>
        <begin position="565"/>
        <end position="585"/>
    </location>
</feature>
<dbReference type="AlphaFoldDB" id="A0A384K347"/>
<dbReference type="PROSITE" id="PS50850">
    <property type="entry name" value="MFS"/>
    <property type="match status" value="1"/>
</dbReference>
<dbReference type="GO" id="GO:0005351">
    <property type="term" value="F:carbohydrate:proton symporter activity"/>
    <property type="evidence" value="ECO:0007669"/>
    <property type="project" value="TreeGrafter"/>
</dbReference>
<feature type="transmembrane region" description="Helical" evidence="9">
    <location>
        <begin position="80"/>
        <end position="99"/>
    </location>
</feature>
<feature type="transmembrane region" description="Helical" evidence="9">
    <location>
        <begin position="446"/>
        <end position="465"/>
    </location>
</feature>
<dbReference type="Pfam" id="PF00083">
    <property type="entry name" value="Sugar_tr"/>
    <property type="match status" value="1"/>
</dbReference>
<keyword evidence="6 9" id="KW-0472">Membrane</keyword>
<evidence type="ECO:0000256" key="8">
    <source>
        <dbReference type="SAM" id="MobiDB-lite"/>
    </source>
</evidence>
<dbReference type="FunFam" id="1.20.1250.20:FF:000061">
    <property type="entry name" value="MFS sugar transporter"/>
    <property type="match status" value="1"/>
</dbReference>
<dbReference type="InterPro" id="IPR003663">
    <property type="entry name" value="Sugar/inositol_transpt"/>
</dbReference>
<evidence type="ECO:0000256" key="2">
    <source>
        <dbReference type="ARBA" id="ARBA00010992"/>
    </source>
</evidence>
<evidence type="ECO:0000256" key="1">
    <source>
        <dbReference type="ARBA" id="ARBA00004141"/>
    </source>
</evidence>
<keyword evidence="3 7" id="KW-0813">Transport</keyword>
<organism evidence="11 12">
    <name type="scientific">Botryotinia fuckeliana (strain B05.10)</name>
    <name type="common">Noble rot fungus</name>
    <name type="synonym">Botrytis cinerea</name>
    <dbReference type="NCBI Taxonomy" id="332648"/>
    <lineage>
        <taxon>Eukaryota</taxon>
        <taxon>Fungi</taxon>
        <taxon>Dikarya</taxon>
        <taxon>Ascomycota</taxon>
        <taxon>Pezizomycotina</taxon>
        <taxon>Leotiomycetes</taxon>
        <taxon>Helotiales</taxon>
        <taxon>Sclerotiniaceae</taxon>
        <taxon>Botrytis</taxon>
    </lineage>
</organism>
<sequence>MAWGIPGICGTRGKGARYYGYRGKALNRLITIVSGIDFLLFGYDQGVMGGLLTLKSFVDTFPEIDTVNDKSYHTALTQGLVVASYNLGCFGGAVITIFLGDRLGRRRMIFLGSSIMIVGAVLQASSFSIGQFIAGRVLTGFGNGMNTSTVPTWASETSESHQRGKMVMFQGAMITGGIALSYWLDLGTSQVGNNSVAWRFPIAFQILPAALILVSILELPESPRWLVLRGDIEEARAVLTALEVPSKDSSEGSEVDEAAVEILIAQRVELKLKEITSQVDEAANSRWSDMFTMGPDRNFHRVLLAYFVQVMQQISGINVITYYAATIFEQYIHLSSETSRYLAAGNGTAYFAASFIAPFTIEKFGRRKSLLLGSIGMIASMVILAIMTRLSEEGIGGKKPGIVSTTFLFVFNTFFAIGWLAIPWLYPAEIVPLKIRAPANGLSTSANWIFNFMVVMITPVAFNSIGYKTYIIFAVINTAMFPAVYFFYPETAFRSLEEMDTIFQKTTGFFDVVNVAKNQEHRYGADGKLLVAPEVIEEMTGGGVLVQNHIGKESDNGTIIHKENVADDSGGSMTGPKNEHDVVVR</sequence>
<feature type="transmembrane region" description="Helical" evidence="9">
    <location>
        <begin position="25"/>
        <end position="43"/>
    </location>
</feature>
<keyword evidence="5 9" id="KW-1133">Transmembrane helix</keyword>
<feature type="transmembrane region" description="Helical" evidence="9">
    <location>
        <begin position="402"/>
        <end position="426"/>
    </location>
</feature>
<dbReference type="Gene3D" id="1.20.1250.20">
    <property type="entry name" value="MFS general substrate transporter like domains"/>
    <property type="match status" value="1"/>
</dbReference>
<dbReference type="VEuPathDB" id="FungiDB:Bcin14g03450"/>
<dbReference type="InterPro" id="IPR036259">
    <property type="entry name" value="MFS_trans_sf"/>
</dbReference>
<dbReference type="PANTHER" id="PTHR48022:SF68">
    <property type="entry name" value="MAJOR FACILITATOR SUPERFAMILY (MFS) PROFILE DOMAIN-CONTAINING PROTEIN-RELATED"/>
    <property type="match status" value="1"/>
</dbReference>
<protein>
    <recommendedName>
        <fullName evidence="10">Major facilitator superfamily (MFS) profile domain-containing protein</fullName>
    </recommendedName>
</protein>
<dbReference type="InterPro" id="IPR020846">
    <property type="entry name" value="MFS_dom"/>
</dbReference>
<reference evidence="11 12" key="1">
    <citation type="journal article" date="2011" name="PLoS Genet.">
        <title>Genomic analysis of the necrotrophic fungal pathogens Sclerotinia sclerotiorum and Botrytis cinerea.</title>
        <authorList>
            <person name="Amselem J."/>
            <person name="Cuomo C.A."/>
            <person name="van Kan J.A."/>
            <person name="Viaud M."/>
            <person name="Benito E.P."/>
            <person name="Couloux A."/>
            <person name="Coutinho P.M."/>
            <person name="de Vries R.P."/>
            <person name="Dyer P.S."/>
            <person name="Fillinger S."/>
            <person name="Fournier E."/>
            <person name="Gout L."/>
            <person name="Hahn M."/>
            <person name="Kohn L."/>
            <person name="Lapalu N."/>
            <person name="Plummer K.M."/>
            <person name="Pradier J.M."/>
            <person name="Quevillon E."/>
            <person name="Sharon A."/>
            <person name="Simon A."/>
            <person name="ten Have A."/>
            <person name="Tudzynski B."/>
            <person name="Tudzynski P."/>
            <person name="Wincker P."/>
            <person name="Andrew M."/>
            <person name="Anthouard V."/>
            <person name="Beever R.E."/>
            <person name="Beffa R."/>
            <person name="Benoit I."/>
            <person name="Bouzid O."/>
            <person name="Brault B."/>
            <person name="Chen Z."/>
            <person name="Choquer M."/>
            <person name="Collemare J."/>
            <person name="Cotton P."/>
            <person name="Danchin E.G."/>
            <person name="Da Silva C."/>
            <person name="Gautier A."/>
            <person name="Giraud C."/>
            <person name="Giraud T."/>
            <person name="Gonzalez C."/>
            <person name="Grossetete S."/>
            <person name="Guldener U."/>
            <person name="Henrissat B."/>
            <person name="Howlett B.J."/>
            <person name="Kodira C."/>
            <person name="Kretschmer M."/>
            <person name="Lappartient A."/>
            <person name="Leroch M."/>
            <person name="Levis C."/>
            <person name="Mauceli E."/>
            <person name="Neuveglise C."/>
            <person name="Oeser B."/>
            <person name="Pearson M."/>
            <person name="Poulain J."/>
            <person name="Poussereau N."/>
            <person name="Quesneville H."/>
            <person name="Rascle C."/>
            <person name="Schumacher J."/>
            <person name="Segurens B."/>
            <person name="Sexton A."/>
            <person name="Silva E."/>
            <person name="Sirven C."/>
            <person name="Soanes D.M."/>
            <person name="Talbot N.J."/>
            <person name="Templeton M."/>
            <person name="Yandava C."/>
            <person name="Yarden O."/>
            <person name="Zeng Q."/>
            <person name="Rollins J.A."/>
            <person name="Lebrun M.H."/>
            <person name="Dickman M."/>
        </authorList>
    </citation>
    <scope>NUCLEOTIDE SEQUENCE [LARGE SCALE GENOMIC DNA]</scope>
    <source>
        <strain evidence="11 12">B05.10</strain>
    </source>
</reference>
<dbReference type="RefSeq" id="XP_001549481.1">
    <property type="nucleotide sequence ID" value="XM_001549431.2"/>
</dbReference>
<dbReference type="OMA" id="NAIMVPS"/>
<feature type="transmembrane region" description="Helical" evidence="9">
    <location>
        <begin position="108"/>
        <end position="127"/>
    </location>
</feature>
<proteinExistence type="inferred from homology"/>
<dbReference type="GO" id="GO:0016020">
    <property type="term" value="C:membrane"/>
    <property type="evidence" value="ECO:0007669"/>
    <property type="project" value="UniProtKB-SubCell"/>
</dbReference>
<evidence type="ECO:0000259" key="10">
    <source>
        <dbReference type="PROSITE" id="PS50850"/>
    </source>
</evidence>
<evidence type="ECO:0000256" key="5">
    <source>
        <dbReference type="ARBA" id="ARBA00022989"/>
    </source>
</evidence>
<feature type="transmembrane region" description="Helical" evidence="9">
    <location>
        <begin position="370"/>
        <end position="390"/>
    </location>
</feature>
<evidence type="ECO:0000256" key="6">
    <source>
        <dbReference type="ARBA" id="ARBA00023136"/>
    </source>
</evidence>
<comment type="subcellular location">
    <subcellularLocation>
        <location evidence="1">Membrane</location>
        <topology evidence="1">Multi-pass membrane protein</topology>
    </subcellularLocation>
</comment>
<dbReference type="InterPro" id="IPR050360">
    <property type="entry name" value="MFS_Sugar_Transporters"/>
</dbReference>
<dbReference type="Proteomes" id="UP000001798">
    <property type="component" value="Chromosome 14"/>
</dbReference>
<dbReference type="PRINTS" id="PR00171">
    <property type="entry name" value="SUGRTRNSPORT"/>
</dbReference>
<dbReference type="InterPro" id="IPR005828">
    <property type="entry name" value="MFS_sugar_transport-like"/>
</dbReference>